<dbReference type="GO" id="GO:0005524">
    <property type="term" value="F:ATP binding"/>
    <property type="evidence" value="ECO:0007669"/>
    <property type="project" value="InterPro"/>
</dbReference>
<dbReference type="SMART" id="SM00220">
    <property type="entry name" value="S_TKc"/>
    <property type="match status" value="1"/>
</dbReference>
<dbReference type="GO" id="GO:0004674">
    <property type="term" value="F:protein serine/threonine kinase activity"/>
    <property type="evidence" value="ECO:0007669"/>
    <property type="project" value="TreeGrafter"/>
</dbReference>
<dbReference type="PANTHER" id="PTHR24359:SF37">
    <property type="entry name" value="PROTEIN KINASE DOMAIN-CONTAINING PROTEIN"/>
    <property type="match status" value="1"/>
</dbReference>
<sequence>MDEPSNHQVGLTNVNNNSPPNNTSHKTPVSQIIANQIRKAIKPSPSSRRDPEAFVLESSLREILSQKRVQQVLDEIHDQHPEKPNITLDDIFNTSRDAGRLKILATLVYHVQANRLYDFIDSNIWDSDLPVTDSNRVFKDWPELFCDGFVARQYLFLAPIIDFECMKHKVFEGPIPMPFLDLLNGPDKGAHGQVSKVRIHQDYQKWGERTRCDDRCYAVKRFTGKDHEFDQEREALLRFSHPKKGHESLIELLYSYELRSTKYFIFPCAEGDLEHHWMNHKADPTSSNSLIWMLEQCHGIACGLERVHSNPSFRKGDIGGSRSRGRHGDIKPKNILFFKDEENPPGRLVVADFTLMRFHSSSADYTQMENVGFSETYRPPEKAVGGGTQVSQKYDIWTLGCVFLEFVTWFLLGSDAVRPPDKGRGFMAPDGKEREDFGTSRQRDDDNYRDDKFFNSVGLPTPILKESVVDWIKYLRGHKCSSKALCQFLDLIEDEMLVVTPERRHSMLQVMTTTAGILSAAKSSPDRCQPLRRLNLLHSHSFPNLLEPRPPKDYWPLVTLPQPESVPTTVPQNPDYVALEDAFLTPDREEALTAEGWLEVPARDDSSVGRPSNSFITGSSMLPRESVDYVTPATTRQPSPKLASTALITY</sequence>
<dbReference type="Proteomes" id="UP000253153">
    <property type="component" value="Unassembled WGS sequence"/>
</dbReference>
<protein>
    <recommendedName>
        <fullName evidence="2">Protein kinase domain-containing protein</fullName>
    </recommendedName>
</protein>
<comment type="caution">
    <text evidence="3">The sequence shown here is derived from an EMBL/GenBank/DDBJ whole genome shotgun (WGS) entry which is preliminary data.</text>
</comment>
<feature type="domain" description="Protein kinase" evidence="2">
    <location>
        <begin position="180"/>
        <end position="518"/>
    </location>
</feature>
<organism evidence="3 4">
    <name type="scientific">Fusarium coffeatum</name>
    <dbReference type="NCBI Taxonomy" id="231269"/>
    <lineage>
        <taxon>Eukaryota</taxon>
        <taxon>Fungi</taxon>
        <taxon>Dikarya</taxon>
        <taxon>Ascomycota</taxon>
        <taxon>Pezizomycotina</taxon>
        <taxon>Sordariomycetes</taxon>
        <taxon>Hypocreomycetidae</taxon>
        <taxon>Hypocreales</taxon>
        <taxon>Nectriaceae</taxon>
        <taxon>Fusarium</taxon>
        <taxon>Fusarium incarnatum-equiseti species complex</taxon>
    </lineage>
</organism>
<dbReference type="InterPro" id="IPR011009">
    <property type="entry name" value="Kinase-like_dom_sf"/>
</dbReference>
<keyword evidence="4" id="KW-1185">Reference proteome</keyword>
<dbReference type="SUPFAM" id="SSF56112">
    <property type="entry name" value="Protein kinase-like (PK-like)"/>
    <property type="match status" value="1"/>
</dbReference>
<feature type="compositionally biased region" description="Polar residues" evidence="1">
    <location>
        <begin position="1"/>
        <end position="11"/>
    </location>
</feature>
<feature type="region of interest" description="Disordered" evidence="1">
    <location>
        <begin position="1"/>
        <end position="27"/>
    </location>
</feature>
<evidence type="ECO:0000313" key="3">
    <source>
        <dbReference type="EMBL" id="RBR26377.1"/>
    </source>
</evidence>
<reference evidence="3 4" key="1">
    <citation type="submission" date="2018-06" db="EMBL/GenBank/DDBJ databases">
        <title>Fusarium incarnatum-equiseti species complex species 28.</title>
        <authorList>
            <person name="Gardiner D.M."/>
        </authorList>
    </citation>
    <scope>NUCLEOTIDE SEQUENCE [LARGE SCALE GENOMIC DNA]</scope>
    <source>
        <strain evidence="3 4">FIESC_28</strain>
    </source>
</reference>
<dbReference type="InterPro" id="IPR000719">
    <property type="entry name" value="Prot_kinase_dom"/>
</dbReference>
<evidence type="ECO:0000256" key="1">
    <source>
        <dbReference type="SAM" id="MobiDB-lite"/>
    </source>
</evidence>
<dbReference type="RefSeq" id="XP_031020968.1">
    <property type="nucleotide sequence ID" value="XM_031154933.1"/>
</dbReference>
<dbReference type="Gene3D" id="1.10.510.10">
    <property type="entry name" value="Transferase(Phosphotransferase) domain 1"/>
    <property type="match status" value="1"/>
</dbReference>
<dbReference type="Pfam" id="PF00069">
    <property type="entry name" value="Pkinase"/>
    <property type="match status" value="1"/>
</dbReference>
<dbReference type="CDD" id="cd00180">
    <property type="entry name" value="PKc"/>
    <property type="match status" value="1"/>
</dbReference>
<feature type="region of interest" description="Disordered" evidence="1">
    <location>
        <begin position="422"/>
        <end position="449"/>
    </location>
</feature>
<evidence type="ECO:0000313" key="4">
    <source>
        <dbReference type="Proteomes" id="UP000253153"/>
    </source>
</evidence>
<dbReference type="OrthoDB" id="1046782at2759"/>
<accession>A0A366SAM1</accession>
<gene>
    <name evidence="3" type="ORF">FIESC28_00782</name>
</gene>
<dbReference type="AlphaFoldDB" id="A0A366SAM1"/>
<dbReference type="PROSITE" id="PS50011">
    <property type="entry name" value="PROTEIN_KINASE_DOM"/>
    <property type="match status" value="1"/>
</dbReference>
<name>A0A366SAM1_9HYPO</name>
<proteinExistence type="predicted"/>
<dbReference type="PANTHER" id="PTHR24359">
    <property type="entry name" value="SERINE/THREONINE-PROTEIN KINASE SBK1"/>
    <property type="match status" value="1"/>
</dbReference>
<evidence type="ECO:0000259" key="2">
    <source>
        <dbReference type="PROSITE" id="PS50011"/>
    </source>
</evidence>
<dbReference type="GeneID" id="41990229"/>
<dbReference type="EMBL" id="QKXC01000021">
    <property type="protein sequence ID" value="RBR26377.1"/>
    <property type="molecule type" value="Genomic_DNA"/>
</dbReference>
<feature type="compositionally biased region" description="Low complexity" evidence="1">
    <location>
        <begin position="12"/>
        <end position="24"/>
    </location>
</feature>